<keyword evidence="2" id="KW-1185">Reference proteome</keyword>
<organism evidence="1 2">
    <name type="scientific">Tardiphaga alba</name>
    <dbReference type="NCBI Taxonomy" id="340268"/>
    <lineage>
        <taxon>Bacteria</taxon>
        <taxon>Pseudomonadati</taxon>
        <taxon>Pseudomonadota</taxon>
        <taxon>Alphaproteobacteria</taxon>
        <taxon>Hyphomicrobiales</taxon>
        <taxon>Nitrobacteraceae</taxon>
        <taxon>Tardiphaga</taxon>
    </lineage>
</organism>
<proteinExistence type="predicted"/>
<evidence type="ECO:0000313" key="1">
    <source>
        <dbReference type="EMBL" id="QUS40665.1"/>
    </source>
</evidence>
<dbReference type="EMBL" id="CP036498">
    <property type="protein sequence ID" value="QUS40665.1"/>
    <property type="molecule type" value="Genomic_DNA"/>
</dbReference>
<reference evidence="1 2" key="1">
    <citation type="submission" date="2019-02" db="EMBL/GenBank/DDBJ databases">
        <title>Emended description of the genus Rhodopseudomonas and description of Rhodopseudomonas albus sp. nov., a non-phototrophic, heavy-metal-tolerant bacterium isolated from garden soil.</title>
        <authorList>
            <person name="Bao Z."/>
            <person name="Cao W.W."/>
            <person name="Sato Y."/>
            <person name="Nishizawa T."/>
            <person name="Zhao J."/>
            <person name="Guo Y."/>
            <person name="Ohta H."/>
        </authorList>
    </citation>
    <scope>NUCLEOTIDE SEQUENCE [LARGE SCALE GENOMIC DNA]</scope>
    <source>
        <strain evidence="1 2">SK50-23</strain>
    </source>
</reference>
<dbReference type="Proteomes" id="UP000682843">
    <property type="component" value="Chromosome"/>
</dbReference>
<gene>
    <name evidence="1" type="ORF">RPMA_18885</name>
</gene>
<sequence length="126" mass="13925">MHEHNSPATIKEFTIAGFKAPFYKENIGKLGLLDVHIAADIIKVHSMVHDEKKIVWENAAPNSVVCIAYATSAALAYKFNADLYHVAMRIRSFEEGTADPGSLSSTEAARHADLPKFEDMIPEKIV</sequence>
<dbReference type="RefSeq" id="WP_211909252.1">
    <property type="nucleotide sequence ID" value="NZ_CP036498.1"/>
</dbReference>
<evidence type="ECO:0000313" key="2">
    <source>
        <dbReference type="Proteomes" id="UP000682843"/>
    </source>
</evidence>
<name>A0ABX8AED1_9BRAD</name>
<accession>A0ABX8AED1</accession>
<protein>
    <submittedName>
        <fullName evidence="1">Uncharacterized protein</fullName>
    </submittedName>
</protein>